<proteinExistence type="predicted"/>
<sequence length="42" mass="4948">MVFKNVTSKIRKNIFAGAMVCFISERKYIVNQENPNFIRENP</sequence>
<organism evidence="1 2">
    <name type="scientific">Desulfonema magnum</name>
    <dbReference type="NCBI Taxonomy" id="45655"/>
    <lineage>
        <taxon>Bacteria</taxon>
        <taxon>Pseudomonadati</taxon>
        <taxon>Thermodesulfobacteriota</taxon>
        <taxon>Desulfobacteria</taxon>
        <taxon>Desulfobacterales</taxon>
        <taxon>Desulfococcaceae</taxon>
        <taxon>Desulfonema</taxon>
    </lineage>
</organism>
<accession>A0A975BSH1</accession>
<keyword evidence="2" id="KW-1185">Reference proteome</keyword>
<dbReference type="EMBL" id="CP061800">
    <property type="protein sequence ID" value="QTA90588.1"/>
    <property type="molecule type" value="Genomic_DNA"/>
</dbReference>
<dbReference type="KEGG" id="dmm:dnm_066480"/>
<gene>
    <name evidence="1" type="ORF">dnm_066480</name>
</gene>
<evidence type="ECO:0000313" key="1">
    <source>
        <dbReference type="EMBL" id="QTA90588.1"/>
    </source>
</evidence>
<dbReference type="AlphaFoldDB" id="A0A975BSH1"/>
<dbReference type="Proteomes" id="UP000663722">
    <property type="component" value="Chromosome"/>
</dbReference>
<protein>
    <submittedName>
        <fullName evidence="1">Uncharacterized protein</fullName>
    </submittedName>
</protein>
<evidence type="ECO:0000313" key="2">
    <source>
        <dbReference type="Proteomes" id="UP000663722"/>
    </source>
</evidence>
<name>A0A975BSH1_9BACT</name>
<reference evidence="1" key="1">
    <citation type="journal article" date="2021" name="Microb. Physiol.">
        <title>Proteogenomic Insights into the Physiology of Marine, Sulfate-Reducing, Filamentous Desulfonema limicola and Desulfonema magnum.</title>
        <authorList>
            <person name="Schnaars V."/>
            <person name="Wohlbrand L."/>
            <person name="Scheve S."/>
            <person name="Hinrichs C."/>
            <person name="Reinhardt R."/>
            <person name="Rabus R."/>
        </authorList>
    </citation>
    <scope>NUCLEOTIDE SEQUENCE</scope>
    <source>
        <strain evidence="1">4be13</strain>
    </source>
</reference>